<comment type="function">
    <text evidence="6 9">Catalyzes cyclization of the linear tetrapyrrole, hydroxymethylbilane, to the macrocyclic uroporphyrinogen III.</text>
</comment>
<dbReference type="EMBL" id="CAOF01000130">
    <property type="protein sequence ID" value="CCO47836.1"/>
    <property type="molecule type" value="Genomic_DNA"/>
</dbReference>
<dbReference type="GO" id="GO:0004852">
    <property type="term" value="F:uroporphyrinogen-III synthase activity"/>
    <property type="evidence" value="ECO:0007669"/>
    <property type="project" value="UniProtKB-UniRule"/>
</dbReference>
<dbReference type="InterPro" id="IPR036108">
    <property type="entry name" value="4pyrrol_syn_uPrphyn_synt_sf"/>
</dbReference>
<protein>
    <recommendedName>
        <fullName evidence="7 9">Uroporphyrinogen-III synthase</fullName>
        <ecNumber evidence="3 9">4.2.1.75</ecNumber>
    </recommendedName>
</protein>
<dbReference type="Proteomes" id="UP000018211">
    <property type="component" value="Unassembled WGS sequence"/>
</dbReference>
<evidence type="ECO:0000256" key="1">
    <source>
        <dbReference type="ARBA" id="ARBA00004772"/>
    </source>
</evidence>
<dbReference type="SUPFAM" id="SSF69618">
    <property type="entry name" value="HemD-like"/>
    <property type="match status" value="1"/>
</dbReference>
<feature type="domain" description="Tetrapyrrole biosynthesis uroporphyrinogen III synthase" evidence="10">
    <location>
        <begin position="16"/>
        <end position="226"/>
    </location>
</feature>
<gene>
    <name evidence="11" type="ORF">VIBNISOn1_390003</name>
</gene>
<comment type="caution">
    <text evidence="11">The sequence shown here is derived from an EMBL/GenBank/DDBJ whole genome shotgun (WGS) entry which is preliminary data.</text>
</comment>
<evidence type="ECO:0000256" key="2">
    <source>
        <dbReference type="ARBA" id="ARBA00008133"/>
    </source>
</evidence>
<dbReference type="PANTHER" id="PTHR38042:SF1">
    <property type="entry name" value="UROPORPHYRINOGEN-III SYNTHASE, CHLOROPLASTIC"/>
    <property type="match status" value="1"/>
</dbReference>
<dbReference type="RefSeq" id="WP_022612508.1">
    <property type="nucleotide sequence ID" value="NZ_LK391965.1"/>
</dbReference>
<evidence type="ECO:0000256" key="9">
    <source>
        <dbReference type="RuleBase" id="RU366031"/>
    </source>
</evidence>
<organism evidence="11 12">
    <name type="scientific">Vibrio nigripulchritudo SOn1</name>
    <dbReference type="NCBI Taxonomy" id="1238450"/>
    <lineage>
        <taxon>Bacteria</taxon>
        <taxon>Pseudomonadati</taxon>
        <taxon>Pseudomonadota</taxon>
        <taxon>Gammaproteobacteria</taxon>
        <taxon>Vibrionales</taxon>
        <taxon>Vibrionaceae</taxon>
        <taxon>Vibrio</taxon>
    </lineage>
</organism>
<dbReference type="InterPro" id="IPR039793">
    <property type="entry name" value="UROS/Hem4"/>
</dbReference>
<name>A0AAV2VT05_9VIBR</name>
<evidence type="ECO:0000259" key="10">
    <source>
        <dbReference type="Pfam" id="PF02602"/>
    </source>
</evidence>
<dbReference type="PANTHER" id="PTHR38042">
    <property type="entry name" value="UROPORPHYRINOGEN-III SYNTHASE, CHLOROPLASTIC"/>
    <property type="match status" value="1"/>
</dbReference>
<keyword evidence="4 9" id="KW-0456">Lyase</keyword>
<evidence type="ECO:0000256" key="6">
    <source>
        <dbReference type="ARBA" id="ARBA00037589"/>
    </source>
</evidence>
<evidence type="ECO:0000256" key="3">
    <source>
        <dbReference type="ARBA" id="ARBA00013109"/>
    </source>
</evidence>
<dbReference type="AlphaFoldDB" id="A0AAV2VT05"/>
<dbReference type="Pfam" id="PF02602">
    <property type="entry name" value="HEM4"/>
    <property type="match status" value="1"/>
</dbReference>
<evidence type="ECO:0000256" key="5">
    <source>
        <dbReference type="ARBA" id="ARBA00023244"/>
    </source>
</evidence>
<sequence>MAVLVTRPGQDGIELCEALTSLHIDAIHHPLIKLQPTQDHQPLLEKLQTADIIIAVSQHAVHYAHQILSQHRLSWPEGKLYLAVGQKTAYKLGKVAQQKVHYPTTSDSEHLLQLPQIQSVSQCSIIILRGNGGRELIYQSLLERDAKVEYIEVYRRSPLPFDPEQVIQHWRSRNIDTLVLTSGEQLQYLDSSLSEMQRNWLQTLSLLVPSQRIATIARELGYKNIVNTGSAANSDLLNAIGKKQTGQEHGK</sequence>
<reference evidence="11 12" key="1">
    <citation type="journal article" date="2013" name="ISME J.">
        <title>Comparative genomics of pathogenic lineages of Vibrio nigripulchritudo identifies virulence-associated traits.</title>
        <authorList>
            <person name="Goudenege D."/>
            <person name="Labreuche Y."/>
            <person name="Krin E."/>
            <person name="Ansquer D."/>
            <person name="Mangenot S."/>
            <person name="Calteau A."/>
            <person name="Medigue C."/>
            <person name="Mazel D."/>
            <person name="Polz M.F."/>
            <person name="Le Roux F."/>
        </authorList>
    </citation>
    <scope>NUCLEOTIDE SEQUENCE [LARGE SCALE GENOMIC DNA]</scope>
    <source>
        <strain evidence="11 12">SOn1</strain>
    </source>
</reference>
<keyword evidence="5 9" id="KW-0627">Porphyrin biosynthesis</keyword>
<proteinExistence type="inferred from homology"/>
<dbReference type="InterPro" id="IPR003754">
    <property type="entry name" value="4pyrrol_synth_uPrphyn_synth"/>
</dbReference>
<evidence type="ECO:0000256" key="7">
    <source>
        <dbReference type="ARBA" id="ARBA00040167"/>
    </source>
</evidence>
<evidence type="ECO:0000256" key="8">
    <source>
        <dbReference type="ARBA" id="ARBA00048617"/>
    </source>
</evidence>
<dbReference type="EC" id="4.2.1.75" evidence="3 9"/>
<comment type="similarity">
    <text evidence="2 9">Belongs to the uroporphyrinogen-III synthase family.</text>
</comment>
<dbReference type="GO" id="GO:0006782">
    <property type="term" value="P:protoporphyrinogen IX biosynthetic process"/>
    <property type="evidence" value="ECO:0007669"/>
    <property type="project" value="UniProtKB-UniRule"/>
</dbReference>
<dbReference type="Gene3D" id="3.40.50.10090">
    <property type="match status" value="2"/>
</dbReference>
<comment type="pathway">
    <text evidence="1 9">Porphyrin-containing compound metabolism; protoporphyrin-IX biosynthesis; coproporphyrinogen-III from 5-aminolevulinate: step 3/4.</text>
</comment>
<evidence type="ECO:0000256" key="4">
    <source>
        <dbReference type="ARBA" id="ARBA00023239"/>
    </source>
</evidence>
<accession>A0AAV2VT05</accession>
<dbReference type="GO" id="GO:0006780">
    <property type="term" value="P:uroporphyrinogen III biosynthetic process"/>
    <property type="evidence" value="ECO:0007669"/>
    <property type="project" value="UniProtKB-UniRule"/>
</dbReference>
<evidence type="ECO:0000313" key="12">
    <source>
        <dbReference type="Proteomes" id="UP000018211"/>
    </source>
</evidence>
<comment type="catalytic activity">
    <reaction evidence="8 9">
        <text>hydroxymethylbilane = uroporphyrinogen III + H2O</text>
        <dbReference type="Rhea" id="RHEA:18965"/>
        <dbReference type="ChEBI" id="CHEBI:15377"/>
        <dbReference type="ChEBI" id="CHEBI:57308"/>
        <dbReference type="ChEBI" id="CHEBI:57845"/>
        <dbReference type="EC" id="4.2.1.75"/>
    </reaction>
</comment>
<evidence type="ECO:0000313" key="11">
    <source>
        <dbReference type="EMBL" id="CCO47836.1"/>
    </source>
</evidence>
<dbReference type="NCBIfam" id="NF004585">
    <property type="entry name" value="PRK05928.2-2"/>
    <property type="match status" value="1"/>
</dbReference>
<dbReference type="CDD" id="cd06578">
    <property type="entry name" value="HemD"/>
    <property type="match status" value="1"/>
</dbReference>